<name>A8GZY3_SHEPA</name>
<proteinExistence type="predicted"/>
<evidence type="ECO:0000313" key="2">
    <source>
        <dbReference type="EMBL" id="ABV85870.1"/>
    </source>
</evidence>
<dbReference type="eggNOG" id="ENOG5032HF6">
    <property type="taxonomic scope" value="Bacteria"/>
</dbReference>
<organism evidence="2 3">
    <name type="scientific">Shewanella pealeana (strain ATCC 700345 / ANG-SQ1)</name>
    <dbReference type="NCBI Taxonomy" id="398579"/>
    <lineage>
        <taxon>Bacteria</taxon>
        <taxon>Pseudomonadati</taxon>
        <taxon>Pseudomonadota</taxon>
        <taxon>Gammaproteobacteria</taxon>
        <taxon>Alteromonadales</taxon>
        <taxon>Shewanellaceae</taxon>
        <taxon>Shewanella</taxon>
    </lineage>
</organism>
<keyword evidence="1" id="KW-1133">Transmembrane helix</keyword>
<evidence type="ECO:0000313" key="3">
    <source>
        <dbReference type="Proteomes" id="UP000002608"/>
    </source>
</evidence>
<accession>A8GZY3</accession>
<dbReference type="AlphaFoldDB" id="A8GZY3"/>
<sequence length="101" mass="11616">MFFMRKFAASEFFAKLVGSVLMVLPMALFTYLASQNEGLAEALLLLSGSVGFCYALIGYSGYCTYYRPKRGDSPLYSALYTLCFALFFIPWYLRRLLWPRE</sequence>
<dbReference type="KEGG" id="spl:Spea_0542"/>
<keyword evidence="1" id="KW-0472">Membrane</keyword>
<protein>
    <submittedName>
        <fullName evidence="2">Uncharacterized protein</fullName>
    </submittedName>
</protein>
<dbReference type="HOGENOM" id="CLU_2358152_0_0_6"/>
<keyword evidence="3" id="KW-1185">Reference proteome</keyword>
<gene>
    <name evidence="2" type="ordered locus">Spea_0542</name>
</gene>
<feature type="transmembrane region" description="Helical" evidence="1">
    <location>
        <begin position="39"/>
        <end position="62"/>
    </location>
</feature>
<feature type="transmembrane region" description="Helical" evidence="1">
    <location>
        <begin position="12"/>
        <end position="33"/>
    </location>
</feature>
<dbReference type="Proteomes" id="UP000002608">
    <property type="component" value="Chromosome"/>
</dbReference>
<keyword evidence="1" id="KW-0812">Transmembrane</keyword>
<reference evidence="2 3" key="1">
    <citation type="submission" date="2007-10" db="EMBL/GenBank/DDBJ databases">
        <title>Complete sequence of Shewanella pealeana ATCC 700345.</title>
        <authorList>
            <consortium name="US DOE Joint Genome Institute"/>
            <person name="Copeland A."/>
            <person name="Lucas S."/>
            <person name="Lapidus A."/>
            <person name="Barry K."/>
            <person name="Glavina del Rio T."/>
            <person name="Dalin E."/>
            <person name="Tice H."/>
            <person name="Pitluck S."/>
            <person name="Chertkov O."/>
            <person name="Brettin T."/>
            <person name="Bruce D."/>
            <person name="Detter J.C."/>
            <person name="Han C."/>
            <person name="Schmutz J."/>
            <person name="Larimer F."/>
            <person name="Land M."/>
            <person name="Hauser L."/>
            <person name="Kyrpides N."/>
            <person name="Kim E."/>
            <person name="Zhao J.-S.Z."/>
            <person name="Manno D."/>
            <person name="Hawari J."/>
            <person name="Richardson P."/>
        </authorList>
    </citation>
    <scope>NUCLEOTIDE SEQUENCE [LARGE SCALE GENOMIC DNA]</scope>
    <source>
        <strain evidence="3">ATCC 700345 / ANG-SQ1</strain>
    </source>
</reference>
<evidence type="ECO:0000256" key="1">
    <source>
        <dbReference type="SAM" id="Phobius"/>
    </source>
</evidence>
<feature type="transmembrane region" description="Helical" evidence="1">
    <location>
        <begin position="74"/>
        <end position="93"/>
    </location>
</feature>
<dbReference type="EMBL" id="CP000851">
    <property type="protein sequence ID" value="ABV85870.1"/>
    <property type="molecule type" value="Genomic_DNA"/>
</dbReference>